<dbReference type="InterPro" id="IPR001810">
    <property type="entry name" value="F-box_dom"/>
</dbReference>
<comment type="caution">
    <text evidence="3">The sequence shown here is derived from an EMBL/GenBank/DDBJ whole genome shotgun (WGS) entry which is preliminary data.</text>
</comment>
<dbReference type="Gene3D" id="1.20.1280.50">
    <property type="match status" value="1"/>
</dbReference>
<evidence type="ECO:0000256" key="1">
    <source>
        <dbReference type="SAM" id="MobiDB-lite"/>
    </source>
</evidence>
<organism evidence="3 4">
    <name type="scientific">Ceratocystis pirilliformis</name>
    <dbReference type="NCBI Taxonomy" id="259994"/>
    <lineage>
        <taxon>Eukaryota</taxon>
        <taxon>Fungi</taxon>
        <taxon>Dikarya</taxon>
        <taxon>Ascomycota</taxon>
        <taxon>Pezizomycotina</taxon>
        <taxon>Sordariomycetes</taxon>
        <taxon>Hypocreomycetidae</taxon>
        <taxon>Microascales</taxon>
        <taxon>Ceratocystidaceae</taxon>
        <taxon>Ceratocystis</taxon>
    </lineage>
</organism>
<dbReference type="Pfam" id="PF12937">
    <property type="entry name" value="F-box-like"/>
    <property type="match status" value="1"/>
</dbReference>
<dbReference type="InterPro" id="IPR036047">
    <property type="entry name" value="F-box-like_dom_sf"/>
</dbReference>
<evidence type="ECO:0000313" key="3">
    <source>
        <dbReference type="EMBL" id="KAL1898322.1"/>
    </source>
</evidence>
<dbReference type="EMBL" id="JAWDJO010000035">
    <property type="protein sequence ID" value="KAL1898322.1"/>
    <property type="molecule type" value="Genomic_DNA"/>
</dbReference>
<evidence type="ECO:0000259" key="2">
    <source>
        <dbReference type="PROSITE" id="PS50181"/>
    </source>
</evidence>
<reference evidence="3 4" key="1">
    <citation type="journal article" date="2024" name="IMA Fungus">
        <title>IMA Genome - F19 : A genome assembly and annotation guide to empower mycologists, including annotated draft genome sequences of Ceratocystis pirilliformis, Diaporthe australafricana, Fusarium ophioides, Paecilomyces lecythidis, and Sporothrix stenoceras.</title>
        <authorList>
            <person name="Aylward J."/>
            <person name="Wilson A.M."/>
            <person name="Visagie C.M."/>
            <person name="Spraker J."/>
            <person name="Barnes I."/>
            <person name="Buitendag C."/>
            <person name="Ceriani C."/>
            <person name="Del Mar Angel L."/>
            <person name="du Plessis D."/>
            <person name="Fuchs T."/>
            <person name="Gasser K."/>
            <person name="Kramer D."/>
            <person name="Li W."/>
            <person name="Munsamy K."/>
            <person name="Piso A."/>
            <person name="Price J.L."/>
            <person name="Sonnekus B."/>
            <person name="Thomas C."/>
            <person name="van der Nest A."/>
            <person name="van Dijk A."/>
            <person name="van Heerden A."/>
            <person name="van Vuuren N."/>
            <person name="Yilmaz N."/>
            <person name="Duong T.A."/>
            <person name="van der Merwe N.A."/>
            <person name="Wingfield M.J."/>
            <person name="Wingfield B.D."/>
        </authorList>
    </citation>
    <scope>NUCLEOTIDE SEQUENCE [LARGE SCALE GENOMIC DNA]</scope>
    <source>
        <strain evidence="3 4">CMW 12675</strain>
    </source>
</reference>
<evidence type="ECO:0000313" key="4">
    <source>
        <dbReference type="Proteomes" id="UP001583280"/>
    </source>
</evidence>
<keyword evidence="4" id="KW-1185">Reference proteome</keyword>
<dbReference type="Proteomes" id="UP001583280">
    <property type="component" value="Unassembled WGS sequence"/>
</dbReference>
<feature type="region of interest" description="Disordered" evidence="1">
    <location>
        <begin position="373"/>
        <end position="393"/>
    </location>
</feature>
<gene>
    <name evidence="3" type="ORF">Cpir12675_002030</name>
</gene>
<protein>
    <recommendedName>
        <fullName evidence="2">F-box domain-containing protein</fullName>
    </recommendedName>
</protein>
<dbReference type="SMART" id="SM00256">
    <property type="entry name" value="FBOX"/>
    <property type="match status" value="1"/>
</dbReference>
<name>A0ABR3ZDG0_9PEZI</name>
<accession>A0ABR3ZDG0</accession>
<dbReference type="SUPFAM" id="SSF81383">
    <property type="entry name" value="F-box domain"/>
    <property type="match status" value="1"/>
</dbReference>
<sequence>MTMDPPSMSEFASDRFFSKLQEHETQNAASSTAVIPTSSTFILPVRDGRNIDGAPTFAVDSKQKARFGSTLRSKLLKTHSGSESDFVNYSARNDYSCRRSIQPLDILFRNLPVELQLQIFELLPFSDIINLRLVSRSWHEMISANQIALARFHLKQDIPAYALRLYPIPNSPDDWFYHMCALWSRLHIAAKMAHLTCEWVMTEIFLRRTPCQRVEFASQRERMRRRLIPLMLTIFHFFESYRQLHLEFIQNNPGYGLRFEPYTVNPIEAKIMATYDDYTLLRVHEVFPVVISTFCRQLRPPTYVGTIERNIRGYIKDKLSDEMTAAILCIGGPYQMIRFWEIIGYNHRRNAVDHWFDDLMVDRRRLMQIPSNGTGLISNQTPPPPMPQAPTKSKHRLFGRLSLKKSNATFRETAKHVEHALPVPAVPSSFQITGGPSHQHEYNPLAPENDPLLRGRPMAPLPPQYVKQLLPDMPVLQQIWMVTAEALIMERRIVERPQDIKRNGHVLFDLIREPTMADEDEIWYGRETLDSMQPLVKHMDEMDIDSPMM</sequence>
<feature type="domain" description="F-box" evidence="2">
    <location>
        <begin position="105"/>
        <end position="152"/>
    </location>
</feature>
<dbReference type="CDD" id="cd09917">
    <property type="entry name" value="F-box_SF"/>
    <property type="match status" value="1"/>
</dbReference>
<proteinExistence type="predicted"/>
<dbReference type="PROSITE" id="PS50181">
    <property type="entry name" value="FBOX"/>
    <property type="match status" value="1"/>
</dbReference>